<feature type="binding site" evidence="8">
    <location>
        <position position="25"/>
    </location>
    <ligand>
        <name>GTP</name>
        <dbReference type="ChEBI" id="CHEBI:37565"/>
    </ligand>
</feature>
<dbReference type="InterPro" id="IPR025877">
    <property type="entry name" value="MobA-like_NTP_Trfase"/>
</dbReference>
<keyword evidence="7 8" id="KW-0501">Molybdenum cofactor biosynthesis</keyword>
<evidence type="ECO:0000256" key="3">
    <source>
        <dbReference type="ARBA" id="ARBA00022723"/>
    </source>
</evidence>
<keyword evidence="2 8" id="KW-0808">Transferase</keyword>
<comment type="catalytic activity">
    <reaction evidence="8">
        <text>Mo-molybdopterin + GTP + H(+) = Mo-molybdopterin guanine dinucleotide + diphosphate</text>
        <dbReference type="Rhea" id="RHEA:34243"/>
        <dbReference type="ChEBI" id="CHEBI:15378"/>
        <dbReference type="ChEBI" id="CHEBI:33019"/>
        <dbReference type="ChEBI" id="CHEBI:37565"/>
        <dbReference type="ChEBI" id="CHEBI:71302"/>
        <dbReference type="ChEBI" id="CHEBI:71310"/>
        <dbReference type="EC" id="2.7.7.77"/>
    </reaction>
</comment>
<gene>
    <name evidence="8 10" type="primary">mobA</name>
    <name evidence="10" type="ORF">EYC82_04570</name>
</gene>
<comment type="similarity">
    <text evidence="8">Belongs to the MobA family.</text>
</comment>
<evidence type="ECO:0000256" key="4">
    <source>
        <dbReference type="ARBA" id="ARBA00022741"/>
    </source>
</evidence>
<name>A0ABT3T476_9GAMM</name>
<evidence type="ECO:0000256" key="5">
    <source>
        <dbReference type="ARBA" id="ARBA00022842"/>
    </source>
</evidence>
<dbReference type="PANTHER" id="PTHR19136">
    <property type="entry name" value="MOLYBDENUM COFACTOR GUANYLYLTRANSFERASE"/>
    <property type="match status" value="1"/>
</dbReference>
<dbReference type="InterPro" id="IPR013482">
    <property type="entry name" value="Molybde_CF_guanTrfase"/>
</dbReference>
<protein>
    <recommendedName>
        <fullName evidence="8">Molybdenum cofactor guanylyltransferase</fullName>
        <shortName evidence="8">MoCo guanylyltransferase</shortName>
        <ecNumber evidence="8">2.7.7.77</ecNumber>
    </recommendedName>
    <alternativeName>
        <fullName evidence="8">GTP:molybdopterin guanylyltransferase</fullName>
    </alternativeName>
    <alternativeName>
        <fullName evidence="8">Mo-MPT guanylyltransferase</fullName>
    </alternativeName>
    <alternativeName>
        <fullName evidence="8">Molybdopterin guanylyltransferase</fullName>
    </alternativeName>
    <alternativeName>
        <fullName evidence="8">Molybdopterin-guanine dinucleotide synthase</fullName>
        <shortName evidence="8">MGD synthase</shortName>
    </alternativeName>
</protein>
<evidence type="ECO:0000256" key="7">
    <source>
        <dbReference type="ARBA" id="ARBA00023150"/>
    </source>
</evidence>
<keyword evidence="5 8" id="KW-0460">Magnesium</keyword>
<accession>A0ABT3T476</accession>
<comment type="subcellular location">
    <subcellularLocation>
        <location evidence="8">Cytoplasm</location>
    </subcellularLocation>
</comment>
<dbReference type="EMBL" id="SHNO01000001">
    <property type="protein sequence ID" value="MCX2976621.1"/>
    <property type="molecule type" value="Genomic_DNA"/>
</dbReference>
<sequence length="190" mass="21393">MNSHTSITGLVLAGGQGRRVGHRDKGLIEWQGQALIAHVCERFRPQVDELIISCNRNHDHYRHYADQLISDTQNNSRGPLAGLEAAIPVVHSPLLAIVPCDIPMLDQNLVKRLKTALLQPADDPVDVSYAHDGERDQYLCVLMRRECLHSVKEYLRDGGRSVRDWYTQQRTAAVDFSNCTASFHNINTLN</sequence>
<dbReference type="Gene3D" id="3.90.550.10">
    <property type="entry name" value="Spore Coat Polysaccharide Biosynthesis Protein SpsA, Chain A"/>
    <property type="match status" value="1"/>
</dbReference>
<dbReference type="Proteomes" id="UP001143304">
    <property type="component" value="Unassembled WGS sequence"/>
</dbReference>
<dbReference type="HAMAP" id="MF_00316">
    <property type="entry name" value="MobA"/>
    <property type="match status" value="1"/>
</dbReference>
<comment type="caution">
    <text evidence="8">Lacks conserved residue(s) required for the propagation of feature annotation.</text>
</comment>
<dbReference type="CDD" id="cd02503">
    <property type="entry name" value="MobA"/>
    <property type="match status" value="1"/>
</dbReference>
<dbReference type="GO" id="GO:0061603">
    <property type="term" value="F:molybdenum cofactor guanylyltransferase activity"/>
    <property type="evidence" value="ECO:0007669"/>
    <property type="project" value="UniProtKB-EC"/>
</dbReference>
<comment type="cofactor">
    <cofactor evidence="8">
        <name>Mg(2+)</name>
        <dbReference type="ChEBI" id="CHEBI:18420"/>
    </cofactor>
</comment>
<dbReference type="EC" id="2.7.7.77" evidence="8"/>
<organism evidence="10 11">
    <name type="scientific">Candidatus Marimicrobium litorale</name>
    <dbReference type="NCBI Taxonomy" id="2518991"/>
    <lineage>
        <taxon>Bacteria</taxon>
        <taxon>Pseudomonadati</taxon>
        <taxon>Pseudomonadota</taxon>
        <taxon>Gammaproteobacteria</taxon>
        <taxon>Cellvibrionales</taxon>
        <taxon>Halieaceae</taxon>
        <taxon>Marimicrobium</taxon>
    </lineage>
</organism>
<keyword evidence="4 8" id="KW-0547">Nucleotide-binding</keyword>
<comment type="caution">
    <text evidence="10">The sequence shown here is derived from an EMBL/GenBank/DDBJ whole genome shotgun (WGS) entry which is preliminary data.</text>
</comment>
<keyword evidence="10" id="KW-0548">Nucleotidyltransferase</keyword>
<dbReference type="Pfam" id="PF12804">
    <property type="entry name" value="NTP_transf_3"/>
    <property type="match status" value="1"/>
</dbReference>
<evidence type="ECO:0000256" key="2">
    <source>
        <dbReference type="ARBA" id="ARBA00022679"/>
    </source>
</evidence>
<dbReference type="InterPro" id="IPR029044">
    <property type="entry name" value="Nucleotide-diphossugar_trans"/>
</dbReference>
<feature type="binding site" evidence="8">
    <location>
        <begin position="12"/>
        <end position="14"/>
    </location>
    <ligand>
        <name>GTP</name>
        <dbReference type="ChEBI" id="CHEBI:37565"/>
    </ligand>
</feature>
<evidence type="ECO:0000313" key="11">
    <source>
        <dbReference type="Proteomes" id="UP001143304"/>
    </source>
</evidence>
<dbReference type="RefSeq" id="WP_279248363.1">
    <property type="nucleotide sequence ID" value="NZ_SHNO01000001.1"/>
</dbReference>
<keyword evidence="1 8" id="KW-0963">Cytoplasm</keyword>
<keyword evidence="11" id="KW-1185">Reference proteome</keyword>
<feature type="binding site" evidence="8">
    <location>
        <position position="101"/>
    </location>
    <ligand>
        <name>GTP</name>
        <dbReference type="ChEBI" id="CHEBI:37565"/>
    </ligand>
</feature>
<reference evidence="10" key="1">
    <citation type="submission" date="2019-02" db="EMBL/GenBank/DDBJ databases">
        <authorList>
            <person name="Li S.-H."/>
        </authorList>
    </citation>
    <scope>NUCLEOTIDE SEQUENCE</scope>
    <source>
        <strain evidence="10">IMCC11814</strain>
    </source>
</reference>
<evidence type="ECO:0000259" key="9">
    <source>
        <dbReference type="Pfam" id="PF12804"/>
    </source>
</evidence>
<feature type="binding site" evidence="8">
    <location>
        <position position="101"/>
    </location>
    <ligand>
        <name>Mg(2+)</name>
        <dbReference type="ChEBI" id="CHEBI:18420"/>
    </ligand>
</feature>
<comment type="domain">
    <text evidence="8">The N-terminal domain determines nucleotide recognition and specific binding, while the C-terminal domain determines the specific binding to the target protein.</text>
</comment>
<evidence type="ECO:0000256" key="1">
    <source>
        <dbReference type="ARBA" id="ARBA00022490"/>
    </source>
</evidence>
<keyword evidence="3 8" id="KW-0479">Metal-binding</keyword>
<evidence type="ECO:0000313" key="10">
    <source>
        <dbReference type="EMBL" id="MCX2976621.1"/>
    </source>
</evidence>
<evidence type="ECO:0000256" key="6">
    <source>
        <dbReference type="ARBA" id="ARBA00023134"/>
    </source>
</evidence>
<evidence type="ECO:0000256" key="8">
    <source>
        <dbReference type="HAMAP-Rule" id="MF_00316"/>
    </source>
</evidence>
<feature type="domain" description="MobA-like NTP transferase" evidence="9">
    <location>
        <begin position="9"/>
        <end position="168"/>
    </location>
</feature>
<comment type="function">
    <text evidence="8">Transfers a GMP moiety from GTP to Mo-molybdopterin (Mo-MPT) cofactor (Moco or molybdenum cofactor) to form Mo-molybdopterin guanine dinucleotide (Mo-MGD) cofactor.</text>
</comment>
<dbReference type="NCBIfam" id="TIGR02665">
    <property type="entry name" value="molyb_mobA"/>
    <property type="match status" value="1"/>
</dbReference>
<proteinExistence type="inferred from homology"/>
<feature type="binding site" evidence="8">
    <location>
        <position position="71"/>
    </location>
    <ligand>
        <name>GTP</name>
        <dbReference type="ChEBI" id="CHEBI:37565"/>
    </ligand>
</feature>
<dbReference type="PANTHER" id="PTHR19136:SF81">
    <property type="entry name" value="MOLYBDENUM COFACTOR GUANYLYLTRANSFERASE"/>
    <property type="match status" value="1"/>
</dbReference>
<comment type="subunit">
    <text evidence="8">Monomer.</text>
</comment>
<dbReference type="SUPFAM" id="SSF53448">
    <property type="entry name" value="Nucleotide-diphospho-sugar transferases"/>
    <property type="match status" value="1"/>
</dbReference>
<keyword evidence="6 8" id="KW-0342">GTP-binding</keyword>